<dbReference type="SMART" id="SM00347">
    <property type="entry name" value="HTH_MARR"/>
    <property type="match status" value="1"/>
</dbReference>
<dbReference type="AlphaFoldDB" id="A0A7C9BD51"/>
<dbReference type="InterPro" id="IPR036388">
    <property type="entry name" value="WH-like_DNA-bd_sf"/>
</dbReference>
<protein>
    <submittedName>
        <fullName evidence="2">MarR family transcriptional regulator</fullName>
    </submittedName>
</protein>
<dbReference type="InterPro" id="IPR000835">
    <property type="entry name" value="HTH_MarR-typ"/>
</dbReference>
<dbReference type="InterPro" id="IPR036390">
    <property type="entry name" value="WH_DNA-bd_sf"/>
</dbReference>
<evidence type="ECO:0000259" key="1">
    <source>
        <dbReference type="PROSITE" id="PS50995"/>
    </source>
</evidence>
<proteinExistence type="predicted"/>
<dbReference type="GO" id="GO:0006950">
    <property type="term" value="P:response to stress"/>
    <property type="evidence" value="ECO:0007669"/>
    <property type="project" value="TreeGrafter"/>
</dbReference>
<keyword evidence="3" id="KW-1185">Reference proteome</keyword>
<dbReference type="PANTHER" id="PTHR33164">
    <property type="entry name" value="TRANSCRIPTIONAL REGULATOR, MARR FAMILY"/>
    <property type="match status" value="1"/>
</dbReference>
<dbReference type="SUPFAM" id="SSF46785">
    <property type="entry name" value="Winged helix' DNA-binding domain"/>
    <property type="match status" value="1"/>
</dbReference>
<comment type="caution">
    <text evidence="2">The sequence shown here is derived from an EMBL/GenBank/DDBJ whole genome shotgun (WGS) entry which is preliminary data.</text>
</comment>
<organism evidence="2 3">
    <name type="scientific">Salmonirosea aquatica</name>
    <dbReference type="NCBI Taxonomy" id="2654236"/>
    <lineage>
        <taxon>Bacteria</taxon>
        <taxon>Pseudomonadati</taxon>
        <taxon>Bacteroidota</taxon>
        <taxon>Cytophagia</taxon>
        <taxon>Cytophagales</taxon>
        <taxon>Spirosomataceae</taxon>
        <taxon>Salmonirosea</taxon>
    </lineage>
</organism>
<dbReference type="Pfam" id="PF01047">
    <property type="entry name" value="MarR"/>
    <property type="match status" value="1"/>
</dbReference>
<feature type="domain" description="HTH marR-type" evidence="1">
    <location>
        <begin position="1"/>
        <end position="149"/>
    </location>
</feature>
<name>A0A7C9BD51_9BACT</name>
<accession>A0A7C9BD51</accession>
<evidence type="ECO:0000313" key="2">
    <source>
        <dbReference type="EMBL" id="MPR32860.1"/>
    </source>
</evidence>
<dbReference type="PANTHER" id="PTHR33164:SF43">
    <property type="entry name" value="HTH-TYPE TRANSCRIPTIONAL REPRESSOR YETL"/>
    <property type="match status" value="1"/>
</dbReference>
<reference evidence="2 3" key="1">
    <citation type="submission" date="2019-10" db="EMBL/GenBank/DDBJ databases">
        <title>Draft Genome Sequence of Cytophagaceae sp. SJW1-29.</title>
        <authorList>
            <person name="Choi A."/>
        </authorList>
    </citation>
    <scope>NUCLEOTIDE SEQUENCE [LARGE SCALE GENOMIC DNA]</scope>
    <source>
        <strain evidence="2 3">SJW1-29</strain>
    </source>
</reference>
<dbReference type="EMBL" id="WHLY01000002">
    <property type="protein sequence ID" value="MPR32860.1"/>
    <property type="molecule type" value="Genomic_DNA"/>
</dbReference>
<dbReference type="Gene3D" id="1.10.10.10">
    <property type="entry name" value="Winged helix-like DNA-binding domain superfamily/Winged helix DNA-binding domain"/>
    <property type="match status" value="1"/>
</dbReference>
<dbReference type="InterPro" id="IPR039422">
    <property type="entry name" value="MarR/SlyA-like"/>
</dbReference>
<evidence type="ECO:0000313" key="3">
    <source>
        <dbReference type="Proteomes" id="UP000479293"/>
    </source>
</evidence>
<dbReference type="GO" id="GO:0003700">
    <property type="term" value="F:DNA-binding transcription factor activity"/>
    <property type="evidence" value="ECO:0007669"/>
    <property type="project" value="InterPro"/>
</dbReference>
<dbReference type="PROSITE" id="PS50995">
    <property type="entry name" value="HTH_MARR_2"/>
    <property type="match status" value="1"/>
</dbReference>
<dbReference type="PRINTS" id="PR00598">
    <property type="entry name" value="HTHMARR"/>
</dbReference>
<dbReference type="RefSeq" id="WP_152757663.1">
    <property type="nucleotide sequence ID" value="NZ_WHLY01000002.1"/>
</dbReference>
<gene>
    <name evidence="2" type="ORF">GBK04_05685</name>
</gene>
<dbReference type="Proteomes" id="UP000479293">
    <property type="component" value="Unassembled WGS sequence"/>
</dbReference>
<sequence>MSIENDIKQNKFKNPYQRLGINLIYTGNWMMHQQLEMMRSYDLTPQQYNVLRILRGHHPEPMKVNAIAERMLDKTSNTSRLVDKLLLKEFLVRRVCPSDRRAVDVLITEKGLDLLKEMDPLIAEWEKNLHSITAEEAVHLSELLDKLRMSE</sequence>